<comment type="caution">
    <text evidence="5">The sequence shown here is derived from an EMBL/GenBank/DDBJ whole genome shotgun (WGS) entry which is preliminary data.</text>
</comment>
<dbReference type="GO" id="GO:0005737">
    <property type="term" value="C:cytoplasm"/>
    <property type="evidence" value="ECO:0007669"/>
    <property type="project" value="UniProtKB-SubCell"/>
</dbReference>
<feature type="region of interest" description="Disordered" evidence="3">
    <location>
        <begin position="1"/>
        <end position="61"/>
    </location>
</feature>
<keyword evidence="4" id="KW-1133">Transmembrane helix</keyword>
<evidence type="ECO:0000256" key="3">
    <source>
        <dbReference type="SAM" id="MobiDB-lite"/>
    </source>
</evidence>
<dbReference type="SUPFAM" id="SSF142338">
    <property type="entry name" value="CofD-like"/>
    <property type="match status" value="1"/>
</dbReference>
<dbReference type="InterPro" id="IPR038136">
    <property type="entry name" value="CofD-like_dom_sf"/>
</dbReference>
<dbReference type="AlphaFoldDB" id="A0A917P4S8"/>
<comment type="similarity">
    <text evidence="2">Belongs to the gluconeogenesis factor family.</text>
</comment>
<dbReference type="InterPro" id="IPR002882">
    <property type="entry name" value="CofD"/>
</dbReference>
<keyword evidence="4" id="KW-0472">Membrane</keyword>
<dbReference type="InterPro" id="IPR010119">
    <property type="entry name" value="Gluconeogen_factor"/>
</dbReference>
<dbReference type="GO" id="GO:0008360">
    <property type="term" value="P:regulation of cell shape"/>
    <property type="evidence" value="ECO:0007669"/>
    <property type="project" value="UniProtKB-UniRule"/>
</dbReference>
<dbReference type="Gene3D" id="3.40.50.10680">
    <property type="entry name" value="CofD-like domains"/>
    <property type="match status" value="1"/>
</dbReference>
<keyword evidence="1 2" id="KW-0963">Cytoplasm</keyword>
<evidence type="ECO:0000313" key="5">
    <source>
        <dbReference type="EMBL" id="GGJ61696.1"/>
    </source>
</evidence>
<name>A0A917P4S8_9DEIO</name>
<evidence type="ECO:0000256" key="4">
    <source>
        <dbReference type="SAM" id="Phobius"/>
    </source>
</evidence>
<protein>
    <recommendedName>
        <fullName evidence="2">Putative gluconeogenesis factor</fullName>
    </recommendedName>
</protein>
<organism evidence="5 6">
    <name type="scientific">Deinococcus aquiradiocola</name>
    <dbReference type="NCBI Taxonomy" id="393059"/>
    <lineage>
        <taxon>Bacteria</taxon>
        <taxon>Thermotogati</taxon>
        <taxon>Deinococcota</taxon>
        <taxon>Deinococci</taxon>
        <taxon>Deinococcales</taxon>
        <taxon>Deinococcaceae</taxon>
        <taxon>Deinococcus</taxon>
    </lineage>
</organism>
<accession>A0A917P4S8</accession>
<dbReference type="PANTHER" id="PTHR30135:SF3">
    <property type="entry name" value="GLUCONEOGENESIS FACTOR-RELATED"/>
    <property type="match status" value="1"/>
</dbReference>
<dbReference type="GO" id="GO:0043743">
    <property type="term" value="F:LPPG:FO 2-phospho-L-lactate transferase activity"/>
    <property type="evidence" value="ECO:0007669"/>
    <property type="project" value="InterPro"/>
</dbReference>
<keyword evidence="4" id="KW-0812">Transmembrane</keyword>
<dbReference type="Pfam" id="PF01933">
    <property type="entry name" value="CofD"/>
    <property type="match status" value="1"/>
</dbReference>
<evidence type="ECO:0000256" key="2">
    <source>
        <dbReference type="HAMAP-Rule" id="MF_00973"/>
    </source>
</evidence>
<evidence type="ECO:0000313" key="6">
    <source>
        <dbReference type="Proteomes" id="UP000635726"/>
    </source>
</evidence>
<evidence type="ECO:0000256" key="1">
    <source>
        <dbReference type="ARBA" id="ARBA00022490"/>
    </source>
</evidence>
<keyword evidence="6" id="KW-1185">Reference proteome</keyword>
<dbReference type="Proteomes" id="UP000635726">
    <property type="component" value="Unassembled WGS sequence"/>
</dbReference>
<comment type="function">
    <text evidence="2">Required for morphogenesis under gluconeogenic growth conditions.</text>
</comment>
<feature type="transmembrane region" description="Helical" evidence="4">
    <location>
        <begin position="127"/>
        <end position="149"/>
    </location>
</feature>
<sequence>MTPERVPGPQTAAPEAGEPEQAPLTLTPAPTREDEAPGLSRDARPGPTADAGERGSAGQRGQAWARNMSRWLPAGLGVKRWFTLFIACSLVGAFAFLYLTWTGPLHAVATRWILNLNAALGTGFLQVWMLGGAVMLLSLAGAVTSMVMFNRSILRAMGSDPAATLDTIHSVRTLARGPRVVAVGGGTGLSKLLGGMKSHTGNLTGIVTVADDGGSSGRLRASLDMIAPGDLTDCYAALSDSPVLARLLLHRFERGEGLEGHTFGNLLLATLSEEQGGLQGAMQDVHEILKVRGEVFPATTSPTRLVAELSDGRTVVGESQLAQSKGDARILRVRLDPPDLPALPAVTAAVRQADLIVLGPGSLYTSILPALLVPEVAETIRRSPAPLVYVAPIMTEPGETDGMGLAALDAAILHHLGRRPDLLLVNSQPVPLRVVDRYAAEGAELLSSLGMTPGVRRRVSYAPLLEAGDVAHHDPAALARALLALRHRR</sequence>
<feature type="transmembrane region" description="Helical" evidence="4">
    <location>
        <begin position="81"/>
        <end position="101"/>
    </location>
</feature>
<reference evidence="5" key="2">
    <citation type="submission" date="2020-09" db="EMBL/GenBank/DDBJ databases">
        <authorList>
            <person name="Sun Q."/>
            <person name="Ohkuma M."/>
        </authorList>
    </citation>
    <scope>NUCLEOTIDE SEQUENCE</scope>
    <source>
        <strain evidence="5">JCM 14371</strain>
    </source>
</reference>
<dbReference type="EMBL" id="BMOE01000001">
    <property type="protein sequence ID" value="GGJ61696.1"/>
    <property type="molecule type" value="Genomic_DNA"/>
</dbReference>
<dbReference type="PANTHER" id="PTHR30135">
    <property type="entry name" value="UNCHARACTERIZED PROTEIN YVCK-RELATED"/>
    <property type="match status" value="1"/>
</dbReference>
<dbReference type="NCBIfam" id="TIGR01826">
    <property type="entry name" value="CofD_related"/>
    <property type="match status" value="1"/>
</dbReference>
<reference evidence="5" key="1">
    <citation type="journal article" date="2014" name="Int. J. Syst. Evol. Microbiol.">
        <title>Complete genome sequence of Corynebacterium casei LMG S-19264T (=DSM 44701T), isolated from a smear-ripened cheese.</title>
        <authorList>
            <consortium name="US DOE Joint Genome Institute (JGI-PGF)"/>
            <person name="Walter F."/>
            <person name="Albersmeier A."/>
            <person name="Kalinowski J."/>
            <person name="Ruckert C."/>
        </authorList>
    </citation>
    <scope>NUCLEOTIDE SEQUENCE</scope>
    <source>
        <strain evidence="5">JCM 14371</strain>
    </source>
</reference>
<comment type="subcellular location">
    <subcellularLocation>
        <location evidence="2">Cytoplasm</location>
    </subcellularLocation>
</comment>
<dbReference type="HAMAP" id="MF_00973">
    <property type="entry name" value="Gluconeogen_factor"/>
    <property type="match status" value="1"/>
</dbReference>
<proteinExistence type="inferred from homology"/>
<dbReference type="CDD" id="cd07187">
    <property type="entry name" value="YvcK_like"/>
    <property type="match status" value="1"/>
</dbReference>
<feature type="compositionally biased region" description="Low complexity" evidence="3">
    <location>
        <begin position="7"/>
        <end position="23"/>
    </location>
</feature>
<gene>
    <name evidence="5" type="ORF">GCM10008939_01780</name>
</gene>